<dbReference type="SUPFAM" id="SSF52058">
    <property type="entry name" value="L domain-like"/>
    <property type="match status" value="2"/>
</dbReference>
<dbReference type="InterPro" id="IPR050122">
    <property type="entry name" value="RTK"/>
</dbReference>
<keyword evidence="6 22" id="KW-0812">Transmembrane</keyword>
<dbReference type="PROSITE" id="PS00109">
    <property type="entry name" value="PROTEIN_KINASE_TYR"/>
    <property type="match status" value="1"/>
</dbReference>
<dbReference type="GO" id="GO:0051897">
    <property type="term" value="P:positive regulation of phosphatidylinositol 3-kinase/protein kinase B signal transduction"/>
    <property type="evidence" value="ECO:0007669"/>
    <property type="project" value="TreeGrafter"/>
</dbReference>
<feature type="transmembrane region" description="Helical" evidence="22">
    <location>
        <begin position="901"/>
        <end position="924"/>
    </location>
</feature>
<evidence type="ECO:0000259" key="23">
    <source>
        <dbReference type="PROSITE" id="PS50011"/>
    </source>
</evidence>
<feature type="compositionally biased region" description="Basic and acidic residues" evidence="21">
    <location>
        <begin position="1341"/>
        <end position="1354"/>
    </location>
</feature>
<dbReference type="GO" id="GO:0005524">
    <property type="term" value="F:ATP binding"/>
    <property type="evidence" value="ECO:0007669"/>
    <property type="project" value="UniProtKB-UniRule"/>
</dbReference>
<dbReference type="WBParaSite" id="ACRNAN_scaffold776.g32703.t1">
    <property type="protein sequence ID" value="ACRNAN_scaffold776.g32703.t1"/>
    <property type="gene ID" value="ACRNAN_scaffold776.g32703"/>
</dbReference>
<keyword evidence="10 20" id="KW-0547">Nucleotide-binding</keyword>
<dbReference type="InterPro" id="IPR011009">
    <property type="entry name" value="Kinase-like_dom_sf"/>
</dbReference>
<evidence type="ECO:0000256" key="15">
    <source>
        <dbReference type="ARBA" id="ARBA00023137"/>
    </source>
</evidence>
<evidence type="ECO:0000256" key="3">
    <source>
        <dbReference type="ARBA" id="ARBA00022553"/>
    </source>
</evidence>
<keyword evidence="3" id="KW-0597">Phosphoprotein</keyword>
<dbReference type="SMART" id="SM00261">
    <property type="entry name" value="FU"/>
    <property type="match status" value="1"/>
</dbReference>
<dbReference type="PROSITE" id="PS50011">
    <property type="entry name" value="PROTEIN_KINASE_DOM"/>
    <property type="match status" value="1"/>
</dbReference>
<feature type="compositionally biased region" description="Polar residues" evidence="21">
    <location>
        <begin position="1320"/>
        <end position="1333"/>
    </location>
</feature>
<feature type="domain" description="Protein kinase" evidence="23">
    <location>
        <begin position="965"/>
        <end position="1240"/>
    </location>
</feature>
<dbReference type="PANTHER" id="PTHR24416">
    <property type="entry name" value="TYROSINE-PROTEIN KINASE RECEPTOR"/>
    <property type="match status" value="1"/>
</dbReference>
<keyword evidence="12 20" id="KW-0067">ATP-binding</keyword>
<dbReference type="FunFam" id="1.10.510.10:FF:000987">
    <property type="entry name" value="Receptor protein-tyrosine kinase"/>
    <property type="match status" value="1"/>
</dbReference>
<dbReference type="GO" id="GO:0043410">
    <property type="term" value="P:positive regulation of MAPK cascade"/>
    <property type="evidence" value="ECO:0007669"/>
    <property type="project" value="TreeGrafter"/>
</dbReference>
<keyword evidence="9" id="KW-0677">Repeat</keyword>
<dbReference type="PRINTS" id="PR00109">
    <property type="entry name" value="TYRKINASE"/>
</dbReference>
<evidence type="ECO:0000256" key="21">
    <source>
        <dbReference type="SAM" id="MobiDB-lite"/>
    </source>
</evidence>
<dbReference type="InterPro" id="IPR003961">
    <property type="entry name" value="FN3_dom"/>
</dbReference>
<dbReference type="GO" id="GO:0042593">
    <property type="term" value="P:glucose homeostasis"/>
    <property type="evidence" value="ECO:0007669"/>
    <property type="project" value="TreeGrafter"/>
</dbReference>
<dbReference type="GO" id="GO:0043560">
    <property type="term" value="F:insulin receptor substrate binding"/>
    <property type="evidence" value="ECO:0007669"/>
    <property type="project" value="TreeGrafter"/>
</dbReference>
<reference evidence="26" key="1">
    <citation type="submission" date="2022-11" db="UniProtKB">
        <authorList>
            <consortium name="WormBaseParasite"/>
        </authorList>
    </citation>
    <scope>IDENTIFICATION</scope>
</reference>
<evidence type="ECO:0000256" key="9">
    <source>
        <dbReference type="ARBA" id="ARBA00022737"/>
    </source>
</evidence>
<dbReference type="GO" id="GO:0046872">
    <property type="term" value="F:metal ion binding"/>
    <property type="evidence" value="ECO:0007669"/>
    <property type="project" value="UniProtKB-KW"/>
</dbReference>
<keyword evidence="25" id="KW-1185">Reference proteome</keyword>
<evidence type="ECO:0000256" key="10">
    <source>
        <dbReference type="ARBA" id="ARBA00022741"/>
    </source>
</evidence>
<dbReference type="PROSITE" id="PS00107">
    <property type="entry name" value="PROTEIN_KINASE_ATP"/>
    <property type="match status" value="1"/>
</dbReference>
<evidence type="ECO:0000256" key="17">
    <source>
        <dbReference type="ARBA" id="ARBA00023180"/>
    </source>
</evidence>
<feature type="binding site" evidence="20">
    <location>
        <position position="1001"/>
    </location>
    <ligand>
        <name>ATP</name>
        <dbReference type="ChEBI" id="CHEBI:30616"/>
    </ligand>
</feature>
<evidence type="ECO:0000256" key="7">
    <source>
        <dbReference type="ARBA" id="ARBA00022723"/>
    </source>
</evidence>
<dbReference type="InterPro" id="IPR036116">
    <property type="entry name" value="FN3_sf"/>
</dbReference>
<feature type="region of interest" description="Disordered" evidence="21">
    <location>
        <begin position="1320"/>
        <end position="1354"/>
    </location>
</feature>
<dbReference type="Gene3D" id="3.80.20.20">
    <property type="entry name" value="Receptor L-domain"/>
    <property type="match status" value="2"/>
</dbReference>
<keyword evidence="14 22" id="KW-0472">Membrane</keyword>
<dbReference type="InterPro" id="IPR001245">
    <property type="entry name" value="Ser-Thr/Tyr_kinase_cat_dom"/>
</dbReference>
<dbReference type="PANTHER" id="PTHR24416:SF525">
    <property type="entry name" value="INSULIN-LIKE RECEPTOR"/>
    <property type="match status" value="1"/>
</dbReference>
<evidence type="ECO:0000256" key="4">
    <source>
        <dbReference type="ARBA" id="ARBA00022679"/>
    </source>
</evidence>
<dbReference type="CDD" id="cd00063">
    <property type="entry name" value="FN3"/>
    <property type="match status" value="2"/>
</dbReference>
<dbReference type="GO" id="GO:0030424">
    <property type="term" value="C:axon"/>
    <property type="evidence" value="ECO:0007669"/>
    <property type="project" value="TreeGrafter"/>
</dbReference>
<evidence type="ECO:0000256" key="16">
    <source>
        <dbReference type="ARBA" id="ARBA00023170"/>
    </source>
</evidence>
<evidence type="ECO:0000256" key="22">
    <source>
        <dbReference type="SAM" id="Phobius"/>
    </source>
</evidence>
<keyword evidence="15" id="KW-0829">Tyrosine-protein kinase</keyword>
<evidence type="ECO:0000313" key="25">
    <source>
        <dbReference type="Proteomes" id="UP000887540"/>
    </source>
</evidence>
<accession>A0A914EEM1</accession>
<keyword evidence="13 22" id="KW-1133">Transmembrane helix</keyword>
<comment type="catalytic activity">
    <reaction evidence="19">
        <text>L-tyrosyl-[protein] + ATP = O-phospho-L-tyrosyl-[protein] + ADP + H(+)</text>
        <dbReference type="Rhea" id="RHEA:10596"/>
        <dbReference type="Rhea" id="RHEA-COMP:10136"/>
        <dbReference type="Rhea" id="RHEA-COMP:20101"/>
        <dbReference type="ChEBI" id="CHEBI:15378"/>
        <dbReference type="ChEBI" id="CHEBI:30616"/>
        <dbReference type="ChEBI" id="CHEBI:46858"/>
        <dbReference type="ChEBI" id="CHEBI:61978"/>
        <dbReference type="ChEBI" id="CHEBI:456216"/>
        <dbReference type="EC" id="2.7.10.1"/>
    </reaction>
</comment>
<keyword evidence="7" id="KW-0479">Metal-binding</keyword>
<dbReference type="CDD" id="cd00064">
    <property type="entry name" value="FU"/>
    <property type="match status" value="1"/>
</dbReference>
<dbReference type="Gene3D" id="1.10.510.10">
    <property type="entry name" value="Transferase(Phosphotransferase) domain 1"/>
    <property type="match status" value="1"/>
</dbReference>
<evidence type="ECO:0000313" key="26">
    <source>
        <dbReference type="WBParaSite" id="ACRNAN_scaffold776.g32703.t1"/>
    </source>
</evidence>
<keyword evidence="4" id="KW-0808">Transferase</keyword>
<dbReference type="SUPFAM" id="SSF57184">
    <property type="entry name" value="Growth factor receptor domain"/>
    <property type="match status" value="1"/>
</dbReference>
<keyword evidence="5" id="KW-0165">Cleavage on pair of basic residues</keyword>
<dbReference type="Pfam" id="PF00757">
    <property type="entry name" value="Furin-like"/>
    <property type="match status" value="1"/>
</dbReference>
<dbReference type="InterPro" id="IPR036941">
    <property type="entry name" value="Rcpt_L-dom_sf"/>
</dbReference>
<dbReference type="SUPFAM" id="SSF49265">
    <property type="entry name" value="Fibronectin type III"/>
    <property type="match status" value="2"/>
</dbReference>
<evidence type="ECO:0000256" key="20">
    <source>
        <dbReference type="PROSITE-ProRule" id="PRU10141"/>
    </source>
</evidence>
<dbReference type="InterPro" id="IPR009030">
    <property type="entry name" value="Growth_fac_rcpt_cys_sf"/>
</dbReference>
<dbReference type="InterPro" id="IPR013783">
    <property type="entry name" value="Ig-like_fold"/>
</dbReference>
<dbReference type="InterPro" id="IPR020635">
    <property type="entry name" value="Tyr_kinase_cat_dom"/>
</dbReference>
<dbReference type="InterPro" id="IPR000494">
    <property type="entry name" value="Rcpt_L-dom"/>
</dbReference>
<dbReference type="InterPro" id="IPR006212">
    <property type="entry name" value="Furin_repeat"/>
</dbReference>
<keyword evidence="17" id="KW-0325">Glycoprotein</keyword>
<dbReference type="InterPro" id="IPR017441">
    <property type="entry name" value="Protein_kinase_ATP_BS"/>
</dbReference>
<evidence type="ECO:0000256" key="14">
    <source>
        <dbReference type="ARBA" id="ARBA00023136"/>
    </source>
</evidence>
<dbReference type="Gene3D" id="2.60.40.10">
    <property type="entry name" value="Immunoglobulins"/>
    <property type="match status" value="3"/>
</dbReference>
<sequence>MNYALVIYQNPDLKNVGLGKLTAIKNGGVRITENTKLCYSRYINWKKLLLSHDALRGIIVEQDPWSCNDECRVKNKSKCEYNDGILSCWNSTTCQIACPHQKYSNHTAGPGCDEHGEMCHSQCIGGCFRPNDPGACHSCRNVELNGICISSCPEGFYDQMGRQCYTKEECRNLFPAPSSTDSFQKSYWKPFRNQCIYECPVDYEEDPKDRHSCIECKEKRCPKKCSGGSVESVTAALKYKNCNIIIGNLEVEIRTGKTGPVLTEAFGAIEEITGYLLVRFTQSLVSLHMFKNLSTIRGESLYHHTYALVVFENANLKQLFSIEHQSLKIMHGKVSLQNNGLLCYQRVVAFLKHVNLLNVVTDDDVSQYSNGDRAICNEIPLEVELVDFTSDLFVLRWTPFNTIDMDQRKFLGYQIFYKKIDDKDLDKMDQMTIDDDRSVCSDTWKMQFEPVDSNTENLGEESNSNVANQGTSIVANQGTSIFYLDADTTYAYYVQTRLVNHPGARNAISKIGFVRTLFGVPDSPGLKKAEVTGPSTIFLEWDKPPNPRGVITHYIISWLPMDDSAATNIGDVCNYSQRRRTSSSLMKSESAGLTSMANNSNKDTCPRDQGCCMCADSTDTKPEAPEISESEIEEGDWFENTIQNTVVTKQPAKKQPRTGTDKKTYIEDSNLRFRRSIEAEAASFTDKELSMLENDGMDELAINEKDDTEIFNGSHYIVTNQTAGKINVSRLDLSITGLSHFTKYQILIYACQDVNAENNACSQWPASILIRTAAKPENDRVDPEKVEVIDDFELFDSKLNNTRKNKQYSERKFYWDPPTDPNGVVLGYRIKLIDLHTAVPAKIEHCKSVKDFENHGSFIIGLPDGVYTLEIRTITLAGDSPPTVLKDHVIIHTPGFFTWKVILTMVLAFLFIGTIGGFVIYYFANRYFGKKVREYVRQTISANPEYLSQLDVYETDEWELRREDIELDVEIGRGTFGKVLRGFGKNVKSMCGVVFGECAVKTVPETASSAERLHFLIEASVMKQFNTSYIVRLYGVVSDGQPVLVVMEMMEKGNLRDFLRSHRPGAEENVDNNPVPTATQYFTWAAQIADGMAYLESLKFCHRDLAARNCMVHADETVKIGDFGMARDIYYHEYYKPAGKRLMPVRWMAPESLKDGKFTMKSDVWSYGVVLYEMLTLGQQPYAGLGNDQVFNYIGVQRRVLLRPTDCPDFWYNIMKTCWKYDPRERPSFYQIVRYLAPYTDDSFRHLSFVLNNPEKFEGGNYNFDEAIETNNYQAHHPLLHGVNYSNSHESISISDEEDERDFVFEPDFAEQICMDNRGNSEMNAQKNSNSNDLILDGSSEQERVKLSLEEPPS</sequence>
<keyword evidence="11" id="KW-0418">Kinase</keyword>
<evidence type="ECO:0000256" key="5">
    <source>
        <dbReference type="ARBA" id="ARBA00022685"/>
    </source>
</evidence>
<feature type="domain" description="Fibronectin type-III" evidence="24">
    <location>
        <begin position="520"/>
        <end position="617"/>
    </location>
</feature>
<dbReference type="EC" id="2.7.10.1" evidence="2"/>
<dbReference type="Gene3D" id="3.30.200.20">
    <property type="entry name" value="Phosphorylase Kinase, domain 1"/>
    <property type="match status" value="1"/>
</dbReference>
<dbReference type="Proteomes" id="UP000887540">
    <property type="component" value="Unplaced"/>
</dbReference>
<protein>
    <recommendedName>
        <fullName evidence="2">receptor protein-tyrosine kinase</fullName>
        <ecNumber evidence="2">2.7.10.1</ecNumber>
    </recommendedName>
</protein>
<evidence type="ECO:0000256" key="11">
    <source>
        <dbReference type="ARBA" id="ARBA00022777"/>
    </source>
</evidence>
<dbReference type="Pfam" id="PF01030">
    <property type="entry name" value="Recep_L_domain"/>
    <property type="match status" value="2"/>
</dbReference>
<comment type="subcellular location">
    <subcellularLocation>
        <location evidence="1">Membrane</location>
        <topology evidence="1">Single-pass type I membrane protein</topology>
    </subcellularLocation>
</comment>
<dbReference type="InterPro" id="IPR000719">
    <property type="entry name" value="Prot_kinase_dom"/>
</dbReference>
<dbReference type="InterPro" id="IPR006211">
    <property type="entry name" value="Furin-like_Cys-rich_dom"/>
</dbReference>
<evidence type="ECO:0000256" key="19">
    <source>
        <dbReference type="ARBA" id="ARBA00051243"/>
    </source>
</evidence>
<evidence type="ECO:0000256" key="8">
    <source>
        <dbReference type="ARBA" id="ARBA00022729"/>
    </source>
</evidence>
<evidence type="ECO:0000256" key="12">
    <source>
        <dbReference type="ARBA" id="ARBA00022840"/>
    </source>
</evidence>
<organism evidence="25 26">
    <name type="scientific">Acrobeloides nanus</name>
    <dbReference type="NCBI Taxonomy" id="290746"/>
    <lineage>
        <taxon>Eukaryota</taxon>
        <taxon>Metazoa</taxon>
        <taxon>Ecdysozoa</taxon>
        <taxon>Nematoda</taxon>
        <taxon>Chromadorea</taxon>
        <taxon>Rhabditida</taxon>
        <taxon>Tylenchina</taxon>
        <taxon>Cephalobomorpha</taxon>
        <taxon>Cephaloboidea</taxon>
        <taxon>Cephalobidae</taxon>
        <taxon>Acrobeloides</taxon>
    </lineage>
</organism>
<keyword evidence="18" id="KW-0464">Manganese</keyword>
<dbReference type="CDD" id="cd05032">
    <property type="entry name" value="PTKc_InsR_like"/>
    <property type="match status" value="1"/>
</dbReference>
<dbReference type="Pfam" id="PF07714">
    <property type="entry name" value="PK_Tyr_Ser-Thr"/>
    <property type="match status" value="1"/>
</dbReference>
<dbReference type="Gene3D" id="2.10.220.10">
    <property type="entry name" value="Hormone Receptor, Insulin-like Growth Factor Receptor 1, Chain A, domain 2"/>
    <property type="match status" value="1"/>
</dbReference>
<keyword evidence="16" id="KW-0675">Receptor</keyword>
<dbReference type="SMART" id="SM00219">
    <property type="entry name" value="TyrKc"/>
    <property type="match status" value="1"/>
</dbReference>
<dbReference type="SUPFAM" id="SSF56112">
    <property type="entry name" value="Protein kinase-like (PK-like)"/>
    <property type="match status" value="1"/>
</dbReference>
<dbReference type="PROSITE" id="PS50853">
    <property type="entry name" value="FN3"/>
    <property type="match status" value="1"/>
</dbReference>
<name>A0A914EEM1_9BILA</name>
<dbReference type="InterPro" id="IPR008266">
    <property type="entry name" value="Tyr_kinase_AS"/>
</dbReference>
<keyword evidence="8" id="KW-0732">Signal</keyword>
<evidence type="ECO:0000256" key="13">
    <source>
        <dbReference type="ARBA" id="ARBA00022989"/>
    </source>
</evidence>
<evidence type="ECO:0000256" key="6">
    <source>
        <dbReference type="ARBA" id="ARBA00022692"/>
    </source>
</evidence>
<dbReference type="GO" id="GO:0005899">
    <property type="term" value="C:insulin receptor complex"/>
    <property type="evidence" value="ECO:0007669"/>
    <property type="project" value="TreeGrafter"/>
</dbReference>
<dbReference type="GO" id="GO:0005009">
    <property type="term" value="F:insulin receptor activity"/>
    <property type="evidence" value="ECO:0007669"/>
    <property type="project" value="TreeGrafter"/>
</dbReference>
<dbReference type="SMART" id="SM00060">
    <property type="entry name" value="FN3"/>
    <property type="match status" value="2"/>
</dbReference>
<evidence type="ECO:0000256" key="2">
    <source>
        <dbReference type="ARBA" id="ARBA00011902"/>
    </source>
</evidence>
<proteinExistence type="predicted"/>
<evidence type="ECO:0000256" key="18">
    <source>
        <dbReference type="ARBA" id="ARBA00023211"/>
    </source>
</evidence>
<evidence type="ECO:0000259" key="24">
    <source>
        <dbReference type="PROSITE" id="PS50853"/>
    </source>
</evidence>
<evidence type="ECO:0000256" key="1">
    <source>
        <dbReference type="ARBA" id="ARBA00004479"/>
    </source>
</evidence>